<dbReference type="Pfam" id="PF11397">
    <property type="entry name" value="GlcNAc"/>
    <property type="match status" value="1"/>
</dbReference>
<reference evidence="3" key="1">
    <citation type="submission" date="2021-01" db="EMBL/GenBank/DDBJ databases">
        <authorList>
            <person name="Corre E."/>
            <person name="Pelletier E."/>
            <person name="Niang G."/>
            <person name="Scheremetjew M."/>
            <person name="Finn R."/>
            <person name="Kale V."/>
            <person name="Holt S."/>
            <person name="Cochrane G."/>
            <person name="Meng A."/>
            <person name="Brown T."/>
            <person name="Cohen L."/>
        </authorList>
    </citation>
    <scope>NUCLEOTIDE SEQUENCE</scope>
    <source>
        <strain evidence="3">GSO104</strain>
    </source>
</reference>
<dbReference type="PANTHER" id="PTHR34496">
    <property type="entry name" value="GLCNAC TRANSFERASE-RELATED"/>
    <property type="match status" value="1"/>
</dbReference>
<evidence type="ECO:0000256" key="1">
    <source>
        <dbReference type="SAM" id="MobiDB-lite"/>
    </source>
</evidence>
<keyword evidence="2" id="KW-0812">Transmembrane</keyword>
<feature type="compositionally biased region" description="Polar residues" evidence="1">
    <location>
        <begin position="123"/>
        <end position="138"/>
    </location>
</feature>
<feature type="compositionally biased region" description="Low complexity" evidence="1">
    <location>
        <begin position="79"/>
        <end position="89"/>
    </location>
</feature>
<dbReference type="EMBL" id="HBNS01054413">
    <property type="protein sequence ID" value="CAE4656505.1"/>
    <property type="molecule type" value="Transcribed_RNA"/>
</dbReference>
<organism evidence="3">
    <name type="scientific">Ditylum brightwellii</name>
    <dbReference type="NCBI Taxonomy" id="49249"/>
    <lineage>
        <taxon>Eukaryota</taxon>
        <taxon>Sar</taxon>
        <taxon>Stramenopiles</taxon>
        <taxon>Ochrophyta</taxon>
        <taxon>Bacillariophyta</taxon>
        <taxon>Mediophyceae</taxon>
        <taxon>Lithodesmiophycidae</taxon>
        <taxon>Lithodesmiales</taxon>
        <taxon>Lithodesmiaceae</taxon>
        <taxon>Ditylum</taxon>
    </lineage>
</organism>
<evidence type="ECO:0000313" key="3">
    <source>
        <dbReference type="EMBL" id="CAE4656505.1"/>
    </source>
</evidence>
<evidence type="ECO:0000256" key="2">
    <source>
        <dbReference type="SAM" id="Phobius"/>
    </source>
</evidence>
<protein>
    <submittedName>
        <fullName evidence="3">Uncharacterized protein</fullName>
    </submittedName>
</protein>
<feature type="compositionally biased region" description="Polar residues" evidence="1">
    <location>
        <begin position="59"/>
        <end position="74"/>
    </location>
</feature>
<dbReference type="AlphaFoldDB" id="A0A7S4SXM8"/>
<feature type="region of interest" description="Disordered" evidence="1">
    <location>
        <begin position="123"/>
        <end position="145"/>
    </location>
</feature>
<feature type="compositionally biased region" description="Polar residues" evidence="1">
    <location>
        <begin position="42"/>
        <end position="52"/>
    </location>
</feature>
<dbReference type="PANTHER" id="PTHR34496:SF6">
    <property type="entry name" value="GLYCOSYLTRANSFERASE 2-LIKE DOMAIN-CONTAINING PROTEIN"/>
    <property type="match status" value="1"/>
</dbReference>
<feature type="region of interest" description="Disordered" evidence="1">
    <location>
        <begin position="25"/>
        <end position="95"/>
    </location>
</feature>
<keyword evidence="2" id="KW-0472">Membrane</keyword>
<accession>A0A7S4SXM8</accession>
<dbReference type="InterPro" id="IPR021067">
    <property type="entry name" value="Glycosyltransferase"/>
</dbReference>
<keyword evidence="2" id="KW-1133">Transmembrane helix</keyword>
<name>A0A7S4SXM8_9STRA</name>
<gene>
    <name evidence="3" type="ORF">DBRI00130_LOCUS39471</name>
</gene>
<proteinExistence type="predicted"/>
<sequence length="719" mass="81118">MSSLSETSFDSSSFQSKSSMVKLESSSLSSSDECHAGDFDPNNGSNNSFNSVQKKRGLSSHSSWSHFDTTTTSRRLPRQQQYQNHQQKQYSRSSNYCDHRSALDDNYMYSSLCLGPLSSSSIGTTRTQHNGTSPSSKTARIGLGGGKRKRKSLSFMDAITYIPFCLIVFSMFGVIMILVHIAFLSTDATLTSTSHLRRWKGIAQRHIHGANNKDAVDSAYVTDAKQVDESLRQIHFQYNSRGWPISVREEESDFEIIEHPADPSVMLSVPKFFVSAENFSKDNDDKGDGALDGKTTVSILGGGKLLPRSIADNIGSYKSDNGQFADDHNAQTIYVSIASYRDWRCRHTVESIFGMAKYPERIRVGVVDQIGGNTEPEEDTDADKPDHDPSCDVPITPCNLDPSQALCMYRDQIDVYEMESALAVGPMFARHIGHRMYRGEYYILQVTSRLIFVRDWDVDIVGQWERAGNEMAILSTYNTNLEEDDIDQATGKNTRFERPVLCDASFEGDGARGRMRLRHPKWRQPYVSAPGKVGMAHSPQLQPFWSSEFAFSRGHFVLAVPYDPWLPMVEQDDEEISMAVRAFTYGYDFYAPERLISFQVEDPVDFFEGNATSFPGKQSSSLDRLFGLVGMNPEIDSTSWDHRDEELYGVGKVREASKFFTLFGIHVKERVAEQKLCDFVTSGHMQSIFIKNLRADGMGIDYSEIHFRFHELIRIHDFG</sequence>
<feature type="transmembrane region" description="Helical" evidence="2">
    <location>
        <begin position="158"/>
        <end position="183"/>
    </location>
</feature>